<comment type="caution">
    <text evidence="2">The sequence shown here is derived from an EMBL/GenBank/DDBJ whole genome shotgun (WGS) entry which is preliminary data.</text>
</comment>
<evidence type="ECO:0000313" key="3">
    <source>
        <dbReference type="Proteomes" id="UP001066276"/>
    </source>
</evidence>
<dbReference type="AlphaFoldDB" id="A0AAV7WT13"/>
<accession>A0AAV7WT13</accession>
<sequence>MCLLGRTATQNAKLALENGRSSSCRPERGPKKGHRGSPLHHSISQTDSPKRPTDWTTRGKTGSVAEQEETGERNADTNSVGSEEERERNSDVDIPEEEEEKGERYRDPKDEEETAEDWFDGASGHH</sequence>
<feature type="region of interest" description="Disordered" evidence="1">
    <location>
        <begin position="1"/>
        <end position="126"/>
    </location>
</feature>
<dbReference type="EMBL" id="JANPWB010000001">
    <property type="protein sequence ID" value="KAJ1215821.1"/>
    <property type="molecule type" value="Genomic_DNA"/>
</dbReference>
<name>A0AAV7WT13_PLEWA</name>
<evidence type="ECO:0000256" key="1">
    <source>
        <dbReference type="SAM" id="MobiDB-lite"/>
    </source>
</evidence>
<evidence type="ECO:0000313" key="2">
    <source>
        <dbReference type="EMBL" id="KAJ1215821.1"/>
    </source>
</evidence>
<protein>
    <submittedName>
        <fullName evidence="2">Uncharacterized protein</fullName>
    </submittedName>
</protein>
<feature type="compositionally biased region" description="Acidic residues" evidence="1">
    <location>
        <begin position="110"/>
        <end position="119"/>
    </location>
</feature>
<gene>
    <name evidence="2" type="ORF">NDU88_003428</name>
</gene>
<proteinExistence type="predicted"/>
<reference evidence="2" key="1">
    <citation type="journal article" date="2022" name="bioRxiv">
        <title>Sequencing and chromosome-scale assembly of the giantPleurodeles waltlgenome.</title>
        <authorList>
            <person name="Brown T."/>
            <person name="Elewa A."/>
            <person name="Iarovenko S."/>
            <person name="Subramanian E."/>
            <person name="Araus A.J."/>
            <person name="Petzold A."/>
            <person name="Susuki M."/>
            <person name="Suzuki K.-i.T."/>
            <person name="Hayashi T."/>
            <person name="Toyoda A."/>
            <person name="Oliveira C."/>
            <person name="Osipova E."/>
            <person name="Leigh N.D."/>
            <person name="Simon A."/>
            <person name="Yun M.H."/>
        </authorList>
    </citation>
    <scope>NUCLEOTIDE SEQUENCE</scope>
    <source>
        <strain evidence="2">20211129_DDA</strain>
        <tissue evidence="2">Liver</tissue>
    </source>
</reference>
<keyword evidence="3" id="KW-1185">Reference proteome</keyword>
<organism evidence="2 3">
    <name type="scientific">Pleurodeles waltl</name>
    <name type="common">Iberian ribbed newt</name>
    <dbReference type="NCBI Taxonomy" id="8319"/>
    <lineage>
        <taxon>Eukaryota</taxon>
        <taxon>Metazoa</taxon>
        <taxon>Chordata</taxon>
        <taxon>Craniata</taxon>
        <taxon>Vertebrata</taxon>
        <taxon>Euteleostomi</taxon>
        <taxon>Amphibia</taxon>
        <taxon>Batrachia</taxon>
        <taxon>Caudata</taxon>
        <taxon>Salamandroidea</taxon>
        <taxon>Salamandridae</taxon>
        <taxon>Pleurodelinae</taxon>
        <taxon>Pleurodeles</taxon>
    </lineage>
</organism>
<dbReference type="Proteomes" id="UP001066276">
    <property type="component" value="Chromosome 1_1"/>
</dbReference>